<name>A0A8T1U2E2_9STRA</name>
<dbReference type="Proteomes" id="UP000688947">
    <property type="component" value="Unassembled WGS sequence"/>
</dbReference>
<evidence type="ECO:0000313" key="2">
    <source>
        <dbReference type="Proteomes" id="UP000688947"/>
    </source>
</evidence>
<proteinExistence type="predicted"/>
<dbReference type="AlphaFoldDB" id="A0A8T1U2E2"/>
<comment type="caution">
    <text evidence="1">The sequence shown here is derived from an EMBL/GenBank/DDBJ whole genome shotgun (WGS) entry which is preliminary data.</text>
</comment>
<organism evidence="1 2">
    <name type="scientific">Phytophthora cactorum</name>
    <dbReference type="NCBI Taxonomy" id="29920"/>
    <lineage>
        <taxon>Eukaryota</taxon>
        <taxon>Sar</taxon>
        <taxon>Stramenopiles</taxon>
        <taxon>Oomycota</taxon>
        <taxon>Peronosporomycetes</taxon>
        <taxon>Peronosporales</taxon>
        <taxon>Peronosporaceae</taxon>
        <taxon>Phytophthora</taxon>
    </lineage>
</organism>
<reference evidence="1" key="1">
    <citation type="submission" date="2021-01" db="EMBL/GenBank/DDBJ databases">
        <title>Phytophthora aleatoria, a newly-described species from Pinus radiata is distinct from Phytophthora cactorum isolates based on comparative genomics.</title>
        <authorList>
            <person name="Mcdougal R."/>
            <person name="Panda P."/>
            <person name="Williams N."/>
            <person name="Studholme D.J."/>
        </authorList>
    </citation>
    <scope>NUCLEOTIDE SEQUENCE</scope>
    <source>
        <strain evidence="1">NZFS 3830</strain>
    </source>
</reference>
<gene>
    <name evidence="1" type="ORF">JG687_00013500</name>
</gene>
<evidence type="ECO:0000313" key="1">
    <source>
        <dbReference type="EMBL" id="KAG6951608.1"/>
    </source>
</evidence>
<protein>
    <submittedName>
        <fullName evidence="1">Uncharacterized protein</fullName>
    </submittedName>
</protein>
<sequence length="214" mass="23319">MAFGLSVPSVGGLHMKFKDRQIRWNRAAKPTSAMRSIVRGDTEADLHSQLSSPFAPESDQEPFLSLDVLNSSISAFLQDYSVNSMDLEENTAARRSDDYYDAVSISGALESGMCACPSSTLESYDEGDTITGSIPDAIESSDGGLLPGNQLNSRPRDTLELERMRIASNLSPETRPEPGHCSVLGEQVPIRRDRSPTARILCLRHSVFATVIGR</sequence>
<accession>A0A8T1U2E2</accession>
<dbReference type="EMBL" id="JAENGZ010000995">
    <property type="protein sequence ID" value="KAG6951608.1"/>
    <property type="molecule type" value="Genomic_DNA"/>
</dbReference>